<accession>B4Q4E0</accession>
<organism evidence="2 3">
    <name type="scientific">Drosophila simulans</name>
    <name type="common">Fruit fly</name>
    <dbReference type="NCBI Taxonomy" id="7240"/>
    <lineage>
        <taxon>Eukaryota</taxon>
        <taxon>Metazoa</taxon>
        <taxon>Ecdysozoa</taxon>
        <taxon>Arthropoda</taxon>
        <taxon>Hexapoda</taxon>
        <taxon>Insecta</taxon>
        <taxon>Pterygota</taxon>
        <taxon>Neoptera</taxon>
        <taxon>Endopterygota</taxon>
        <taxon>Diptera</taxon>
        <taxon>Brachycera</taxon>
        <taxon>Muscomorpha</taxon>
        <taxon>Ephydroidea</taxon>
        <taxon>Drosophilidae</taxon>
        <taxon>Drosophila</taxon>
        <taxon>Sophophora</taxon>
    </lineage>
</organism>
<keyword evidence="3" id="KW-1185">Reference proteome</keyword>
<proteinExistence type="predicted"/>
<dbReference type="EMBL" id="CM000361">
    <property type="protein sequence ID" value="EDX05737.1"/>
    <property type="molecule type" value="Genomic_DNA"/>
</dbReference>
<name>B4Q4E0_DROSI</name>
<protein>
    <submittedName>
        <fullName evidence="2">GD17843</fullName>
    </submittedName>
</protein>
<evidence type="ECO:0000256" key="1">
    <source>
        <dbReference type="SAM" id="MobiDB-lite"/>
    </source>
</evidence>
<dbReference type="OrthoDB" id="1904536at2759"/>
<sequence length="100" mass="10997">EKIKETPTHNMGLSSVMSTSQKRTSETLPNEIGNIITDCSSFNTSTTDLIGIEYFDDPALIQINSDGVKTEQIQCNLQILSEEGDVVIEELCVNAQVSFK</sequence>
<evidence type="ECO:0000313" key="2">
    <source>
        <dbReference type="EMBL" id="EDX05737.1"/>
    </source>
</evidence>
<feature type="non-terminal residue" evidence="2">
    <location>
        <position position="1"/>
    </location>
</feature>
<dbReference type="Proteomes" id="UP000000304">
    <property type="component" value="Chromosome 2L"/>
</dbReference>
<feature type="compositionally biased region" description="Polar residues" evidence="1">
    <location>
        <begin position="8"/>
        <end position="27"/>
    </location>
</feature>
<dbReference type="HOGENOM" id="CLU_2313095_0_0_1"/>
<dbReference type="Bgee" id="FBgn0195667">
    <property type="expression patterns" value="Expressed in male reproductive system and 3 other cell types or tissues"/>
</dbReference>
<evidence type="ECO:0000313" key="3">
    <source>
        <dbReference type="Proteomes" id="UP000000304"/>
    </source>
</evidence>
<feature type="region of interest" description="Disordered" evidence="1">
    <location>
        <begin position="1"/>
        <end position="27"/>
    </location>
</feature>
<dbReference type="AlphaFoldDB" id="B4Q4E0"/>
<gene>
    <name evidence="2" type="primary">Dsim\GD17843</name>
    <name evidence="2" type="ORF">Dsim_GD17843</name>
</gene>
<reference evidence="2 3" key="1">
    <citation type="journal article" date="2007" name="Nature">
        <title>Evolution of genes and genomes on the Drosophila phylogeny.</title>
        <authorList>
            <consortium name="Drosophila 12 Genomes Consortium"/>
            <person name="Clark A.G."/>
            <person name="Eisen M.B."/>
            <person name="Smith D.R."/>
            <person name="Bergman C.M."/>
            <person name="Oliver B."/>
            <person name="Markow T.A."/>
            <person name="Kaufman T.C."/>
            <person name="Kellis M."/>
            <person name="Gelbart W."/>
            <person name="Iyer V.N."/>
            <person name="Pollard D.A."/>
            <person name="Sackton T.B."/>
            <person name="Larracuente A.M."/>
            <person name="Singh N.D."/>
            <person name="Abad J.P."/>
            <person name="Abt D.N."/>
            <person name="Adryan B."/>
            <person name="Aguade M."/>
            <person name="Akashi H."/>
            <person name="Anderson W.W."/>
            <person name="Aquadro C.F."/>
            <person name="Ardell D.H."/>
            <person name="Arguello R."/>
            <person name="Artieri C.G."/>
            <person name="Barbash D.A."/>
            <person name="Barker D."/>
            <person name="Barsanti P."/>
            <person name="Batterham P."/>
            <person name="Batzoglou S."/>
            <person name="Begun D."/>
            <person name="Bhutkar A."/>
            <person name="Blanco E."/>
            <person name="Bosak S.A."/>
            <person name="Bradley R.K."/>
            <person name="Brand A.D."/>
            <person name="Brent M.R."/>
            <person name="Brooks A.N."/>
            <person name="Brown R.H."/>
            <person name="Butlin R.K."/>
            <person name="Caggese C."/>
            <person name="Calvi B.R."/>
            <person name="Bernardo de Carvalho A."/>
            <person name="Caspi A."/>
            <person name="Castrezana S."/>
            <person name="Celniker S.E."/>
            <person name="Chang J.L."/>
            <person name="Chapple C."/>
            <person name="Chatterji S."/>
            <person name="Chinwalla A."/>
            <person name="Civetta A."/>
            <person name="Clifton S.W."/>
            <person name="Comeron J.M."/>
            <person name="Costello J.C."/>
            <person name="Coyne J.A."/>
            <person name="Daub J."/>
            <person name="David R.G."/>
            <person name="Delcher A.L."/>
            <person name="Delehaunty K."/>
            <person name="Do C.B."/>
            <person name="Ebling H."/>
            <person name="Edwards K."/>
            <person name="Eickbush T."/>
            <person name="Evans J.D."/>
            <person name="Filipski A."/>
            <person name="Findeiss S."/>
            <person name="Freyhult E."/>
            <person name="Fulton L."/>
            <person name="Fulton R."/>
            <person name="Garcia A.C."/>
            <person name="Gardiner A."/>
            <person name="Garfield D.A."/>
            <person name="Garvin B.E."/>
            <person name="Gibson G."/>
            <person name="Gilbert D."/>
            <person name="Gnerre S."/>
            <person name="Godfrey J."/>
            <person name="Good R."/>
            <person name="Gotea V."/>
            <person name="Gravely B."/>
            <person name="Greenberg A.J."/>
            <person name="Griffiths-Jones S."/>
            <person name="Gross S."/>
            <person name="Guigo R."/>
            <person name="Gustafson E.A."/>
            <person name="Haerty W."/>
            <person name="Hahn M.W."/>
            <person name="Halligan D.L."/>
            <person name="Halpern A.L."/>
            <person name="Halter G.M."/>
            <person name="Han M.V."/>
            <person name="Heger A."/>
            <person name="Hillier L."/>
            <person name="Hinrichs A.S."/>
            <person name="Holmes I."/>
            <person name="Hoskins R.A."/>
            <person name="Hubisz M.J."/>
            <person name="Hultmark D."/>
            <person name="Huntley M.A."/>
            <person name="Jaffe D.B."/>
            <person name="Jagadeeshan S."/>
            <person name="Jeck W.R."/>
            <person name="Johnson J."/>
            <person name="Jones C.D."/>
            <person name="Jordan W.C."/>
            <person name="Karpen G.H."/>
            <person name="Kataoka E."/>
            <person name="Keightley P.D."/>
            <person name="Kheradpour P."/>
            <person name="Kirkness E.F."/>
            <person name="Koerich L.B."/>
            <person name="Kristiansen K."/>
            <person name="Kudrna D."/>
            <person name="Kulathinal R.J."/>
            <person name="Kumar S."/>
            <person name="Kwok R."/>
            <person name="Lander E."/>
            <person name="Langley C.H."/>
            <person name="Lapoint R."/>
            <person name="Lazzaro B.P."/>
            <person name="Lee S.J."/>
            <person name="Levesque L."/>
            <person name="Li R."/>
            <person name="Lin C.F."/>
            <person name="Lin M.F."/>
            <person name="Lindblad-Toh K."/>
            <person name="Llopart A."/>
            <person name="Long M."/>
            <person name="Low L."/>
            <person name="Lozovsky E."/>
            <person name="Lu J."/>
            <person name="Luo M."/>
            <person name="Machado C.A."/>
            <person name="Makalowski W."/>
            <person name="Marzo M."/>
            <person name="Matsuda M."/>
            <person name="Matzkin L."/>
            <person name="McAllister B."/>
            <person name="McBride C.S."/>
            <person name="McKernan B."/>
            <person name="McKernan K."/>
            <person name="Mendez-Lago M."/>
            <person name="Minx P."/>
            <person name="Mollenhauer M.U."/>
            <person name="Montooth K."/>
            <person name="Mount S.M."/>
            <person name="Mu X."/>
            <person name="Myers E."/>
            <person name="Negre B."/>
            <person name="Newfeld S."/>
            <person name="Nielsen R."/>
            <person name="Noor M.A."/>
            <person name="O'Grady P."/>
            <person name="Pachter L."/>
            <person name="Papaceit M."/>
            <person name="Parisi M.J."/>
            <person name="Parisi M."/>
            <person name="Parts L."/>
            <person name="Pedersen J.S."/>
            <person name="Pesole G."/>
            <person name="Phillippy A.M."/>
            <person name="Ponting C.P."/>
            <person name="Pop M."/>
            <person name="Porcelli D."/>
            <person name="Powell J.R."/>
            <person name="Prohaska S."/>
            <person name="Pruitt K."/>
            <person name="Puig M."/>
            <person name="Quesneville H."/>
            <person name="Ram K.R."/>
            <person name="Rand D."/>
            <person name="Rasmussen M.D."/>
            <person name="Reed L.K."/>
            <person name="Reenan R."/>
            <person name="Reily A."/>
            <person name="Remington K.A."/>
            <person name="Rieger T.T."/>
            <person name="Ritchie M.G."/>
            <person name="Robin C."/>
            <person name="Rogers Y.H."/>
            <person name="Rohde C."/>
            <person name="Rozas J."/>
            <person name="Rubenfield M.J."/>
            <person name="Ruiz A."/>
            <person name="Russo S."/>
            <person name="Salzberg S.L."/>
            <person name="Sanchez-Gracia A."/>
            <person name="Saranga D.J."/>
            <person name="Sato H."/>
            <person name="Schaeffer S.W."/>
            <person name="Schatz M.C."/>
            <person name="Schlenke T."/>
            <person name="Schwartz R."/>
            <person name="Segarra C."/>
            <person name="Singh R.S."/>
            <person name="Sirot L."/>
            <person name="Sirota M."/>
            <person name="Sisneros N.B."/>
            <person name="Smith C.D."/>
            <person name="Smith T.F."/>
            <person name="Spieth J."/>
            <person name="Stage D.E."/>
            <person name="Stark A."/>
            <person name="Stephan W."/>
            <person name="Strausberg R.L."/>
            <person name="Strempel S."/>
            <person name="Sturgill D."/>
            <person name="Sutton G."/>
            <person name="Sutton G.G."/>
            <person name="Tao W."/>
            <person name="Teichmann S."/>
            <person name="Tobari Y.N."/>
            <person name="Tomimura Y."/>
            <person name="Tsolas J.M."/>
            <person name="Valente V.L."/>
            <person name="Venter E."/>
            <person name="Venter J.C."/>
            <person name="Vicario S."/>
            <person name="Vieira F.G."/>
            <person name="Vilella A.J."/>
            <person name="Villasante A."/>
            <person name="Walenz B."/>
            <person name="Wang J."/>
            <person name="Wasserman M."/>
            <person name="Watts T."/>
            <person name="Wilson D."/>
            <person name="Wilson R.K."/>
            <person name="Wing R.A."/>
            <person name="Wolfner M.F."/>
            <person name="Wong A."/>
            <person name="Wong G.K."/>
            <person name="Wu C.I."/>
            <person name="Wu G."/>
            <person name="Yamamoto D."/>
            <person name="Yang H.P."/>
            <person name="Yang S.P."/>
            <person name="Yorke J.A."/>
            <person name="Yoshida K."/>
            <person name="Zdobnov E."/>
            <person name="Zhang P."/>
            <person name="Zhang Y."/>
            <person name="Zimin A.V."/>
            <person name="Baldwin J."/>
            <person name="Abdouelleil A."/>
            <person name="Abdulkadir J."/>
            <person name="Abebe A."/>
            <person name="Abera B."/>
            <person name="Abreu J."/>
            <person name="Acer S.C."/>
            <person name="Aftuck L."/>
            <person name="Alexander A."/>
            <person name="An P."/>
            <person name="Anderson E."/>
            <person name="Anderson S."/>
            <person name="Arachi H."/>
            <person name="Azer M."/>
            <person name="Bachantsang P."/>
            <person name="Barry A."/>
            <person name="Bayul T."/>
            <person name="Berlin A."/>
            <person name="Bessette D."/>
            <person name="Bloom T."/>
            <person name="Blye J."/>
            <person name="Boguslavskiy L."/>
            <person name="Bonnet C."/>
            <person name="Boukhgalter B."/>
            <person name="Bourzgui I."/>
            <person name="Brown A."/>
            <person name="Cahill P."/>
            <person name="Channer S."/>
            <person name="Cheshatsang Y."/>
            <person name="Chuda L."/>
            <person name="Citroen M."/>
            <person name="Collymore A."/>
            <person name="Cooke P."/>
            <person name="Costello M."/>
            <person name="D'Aco K."/>
            <person name="Daza R."/>
            <person name="De Haan G."/>
            <person name="DeGray S."/>
            <person name="DeMaso C."/>
            <person name="Dhargay N."/>
            <person name="Dooley K."/>
            <person name="Dooley E."/>
            <person name="Doricent M."/>
            <person name="Dorje P."/>
            <person name="Dorjee K."/>
            <person name="Dupes A."/>
            <person name="Elong R."/>
            <person name="Falk J."/>
            <person name="Farina A."/>
            <person name="Faro S."/>
            <person name="Ferguson D."/>
            <person name="Fisher S."/>
            <person name="Foley C.D."/>
            <person name="Franke A."/>
            <person name="Friedrich D."/>
            <person name="Gadbois L."/>
            <person name="Gearin G."/>
            <person name="Gearin C.R."/>
            <person name="Giannoukos G."/>
            <person name="Goode T."/>
            <person name="Graham J."/>
            <person name="Grandbois E."/>
            <person name="Grewal S."/>
            <person name="Gyaltsen K."/>
            <person name="Hafez N."/>
            <person name="Hagos B."/>
            <person name="Hall J."/>
            <person name="Henson C."/>
            <person name="Hollinger A."/>
            <person name="Honan T."/>
            <person name="Huard M.D."/>
            <person name="Hughes L."/>
            <person name="Hurhula B."/>
            <person name="Husby M.E."/>
            <person name="Kamat A."/>
            <person name="Kanga B."/>
            <person name="Kashin S."/>
            <person name="Khazanovich D."/>
            <person name="Kisner P."/>
            <person name="Lance K."/>
            <person name="Lara M."/>
            <person name="Lee W."/>
            <person name="Lennon N."/>
            <person name="Letendre F."/>
            <person name="LeVine R."/>
            <person name="Lipovsky A."/>
            <person name="Liu X."/>
            <person name="Liu J."/>
            <person name="Liu S."/>
            <person name="Lokyitsang T."/>
            <person name="Lokyitsang Y."/>
            <person name="Lubonja R."/>
            <person name="Lui A."/>
            <person name="MacDonald P."/>
            <person name="Magnisalis V."/>
            <person name="Maru K."/>
            <person name="Matthews C."/>
            <person name="McCusker W."/>
            <person name="McDonough S."/>
            <person name="Mehta T."/>
            <person name="Meldrim J."/>
            <person name="Meneus L."/>
            <person name="Mihai O."/>
            <person name="Mihalev A."/>
            <person name="Mihova T."/>
            <person name="Mittelman R."/>
            <person name="Mlenga V."/>
            <person name="Montmayeur A."/>
            <person name="Mulrain L."/>
            <person name="Navidi A."/>
            <person name="Naylor J."/>
            <person name="Negash T."/>
            <person name="Nguyen T."/>
            <person name="Nguyen N."/>
            <person name="Nicol R."/>
            <person name="Norbu C."/>
            <person name="Norbu N."/>
            <person name="Novod N."/>
            <person name="O'Neill B."/>
            <person name="Osman S."/>
            <person name="Markiewicz E."/>
            <person name="Oyono O.L."/>
            <person name="Patti C."/>
            <person name="Phunkhang P."/>
            <person name="Pierre F."/>
            <person name="Priest M."/>
            <person name="Raghuraman S."/>
            <person name="Rege F."/>
            <person name="Reyes R."/>
            <person name="Rise C."/>
            <person name="Rogov P."/>
            <person name="Ross K."/>
            <person name="Ryan E."/>
            <person name="Settipalli S."/>
            <person name="Shea T."/>
            <person name="Sherpa N."/>
            <person name="Shi L."/>
            <person name="Shih D."/>
            <person name="Sparrow T."/>
            <person name="Spaulding J."/>
            <person name="Stalker J."/>
            <person name="Stange-Thomann N."/>
            <person name="Stavropoulos S."/>
            <person name="Stone C."/>
            <person name="Strader C."/>
            <person name="Tesfaye S."/>
            <person name="Thomson T."/>
            <person name="Thoulutsang Y."/>
            <person name="Thoulutsang D."/>
            <person name="Topham K."/>
            <person name="Topping I."/>
            <person name="Tsamla T."/>
            <person name="Vassiliev H."/>
            <person name="Vo A."/>
            <person name="Wangchuk T."/>
            <person name="Wangdi T."/>
            <person name="Weiand M."/>
            <person name="Wilkinson J."/>
            <person name="Wilson A."/>
            <person name="Yadav S."/>
            <person name="Young G."/>
            <person name="Yu Q."/>
            <person name="Zembek L."/>
            <person name="Zhong D."/>
            <person name="Zimmer A."/>
            <person name="Zwirko Z."/>
            <person name="Jaffe D.B."/>
            <person name="Alvarez P."/>
            <person name="Brockman W."/>
            <person name="Butler J."/>
            <person name="Chin C."/>
            <person name="Gnerre S."/>
            <person name="Grabherr M."/>
            <person name="Kleber M."/>
            <person name="Mauceli E."/>
            <person name="MacCallum I."/>
        </authorList>
    </citation>
    <scope>NUCLEOTIDE SEQUENCE [LARGE SCALE GENOMIC DNA]</scope>
    <source>
        <strain evidence="3">white501</strain>
    </source>
</reference>